<dbReference type="PROSITE" id="PS50005">
    <property type="entry name" value="TPR"/>
    <property type="match status" value="1"/>
</dbReference>
<evidence type="ECO:0000256" key="4">
    <source>
        <dbReference type="SAM" id="SignalP"/>
    </source>
</evidence>
<organism evidence="5 6">
    <name type="scientific">Treponema ruminis</name>
    <dbReference type="NCBI Taxonomy" id="744515"/>
    <lineage>
        <taxon>Bacteria</taxon>
        <taxon>Pseudomonadati</taxon>
        <taxon>Spirochaetota</taxon>
        <taxon>Spirochaetia</taxon>
        <taxon>Spirochaetales</taxon>
        <taxon>Treponemataceae</taxon>
        <taxon>Treponema</taxon>
    </lineage>
</organism>
<protein>
    <submittedName>
        <fullName evidence="5">Tetratricopeptide (TPR) repeat protein</fullName>
    </submittedName>
</protein>
<accession>A0A7W8LM71</accession>
<dbReference type="SUPFAM" id="SSF48452">
    <property type="entry name" value="TPR-like"/>
    <property type="match status" value="1"/>
</dbReference>
<evidence type="ECO:0000313" key="5">
    <source>
        <dbReference type="EMBL" id="MBB5226172.1"/>
    </source>
</evidence>
<evidence type="ECO:0000256" key="3">
    <source>
        <dbReference type="PROSITE-ProRule" id="PRU00339"/>
    </source>
</evidence>
<keyword evidence="2 3" id="KW-0802">TPR repeat</keyword>
<evidence type="ECO:0000313" key="6">
    <source>
        <dbReference type="Proteomes" id="UP000518887"/>
    </source>
</evidence>
<dbReference type="RefSeq" id="WP_184659176.1">
    <property type="nucleotide sequence ID" value="NZ_CP031518.1"/>
</dbReference>
<sequence length="206" mass="23280">MKKFIFLLAFVFSFAAISAQSKPDALVLYRNGNYPESIKICEQEILINPRNIDSYCVLCWSLVRNRQYAEAEVRATEARKIAPGDVRLMEVLGEAKYYQGKNGEALEMFRTYIASAPSNAARIGNAYYYMGEIYIRQGKYQHADISMTTAVYTEPLVDLWWTRCGYAREMAGSYASALDAYSKAIELNASQADAARGKERVAARLR</sequence>
<dbReference type="PANTHER" id="PTHR44943:SF8">
    <property type="entry name" value="TPR REPEAT-CONTAINING PROTEIN MJ0263"/>
    <property type="match status" value="1"/>
</dbReference>
<dbReference type="AlphaFoldDB" id="A0A7W8LM71"/>
<dbReference type="InterPro" id="IPR011990">
    <property type="entry name" value="TPR-like_helical_dom_sf"/>
</dbReference>
<dbReference type="InterPro" id="IPR051685">
    <property type="entry name" value="Ycf3/AcsC/BcsC/TPR_MFPF"/>
</dbReference>
<dbReference type="Pfam" id="PF13181">
    <property type="entry name" value="TPR_8"/>
    <property type="match status" value="1"/>
</dbReference>
<keyword evidence="4" id="KW-0732">Signal</keyword>
<dbReference type="PANTHER" id="PTHR44943">
    <property type="entry name" value="CELLULOSE SYNTHASE OPERON PROTEIN C"/>
    <property type="match status" value="1"/>
</dbReference>
<feature type="repeat" description="TPR" evidence="3">
    <location>
        <begin position="124"/>
        <end position="157"/>
    </location>
</feature>
<feature type="chain" id="PRO_5030679260" evidence="4">
    <location>
        <begin position="22"/>
        <end position="206"/>
    </location>
</feature>
<dbReference type="InterPro" id="IPR019734">
    <property type="entry name" value="TPR_rpt"/>
</dbReference>
<dbReference type="Gene3D" id="1.25.40.10">
    <property type="entry name" value="Tetratricopeptide repeat domain"/>
    <property type="match status" value="2"/>
</dbReference>
<evidence type="ECO:0000256" key="1">
    <source>
        <dbReference type="ARBA" id="ARBA00022737"/>
    </source>
</evidence>
<dbReference type="SMART" id="SM00028">
    <property type="entry name" value="TPR"/>
    <property type="match status" value="5"/>
</dbReference>
<comment type="caution">
    <text evidence="5">The sequence shown here is derived from an EMBL/GenBank/DDBJ whole genome shotgun (WGS) entry which is preliminary data.</text>
</comment>
<name>A0A7W8LM71_9SPIR</name>
<feature type="signal peptide" evidence="4">
    <location>
        <begin position="1"/>
        <end position="21"/>
    </location>
</feature>
<keyword evidence="1" id="KW-0677">Repeat</keyword>
<dbReference type="Proteomes" id="UP000518887">
    <property type="component" value="Unassembled WGS sequence"/>
</dbReference>
<dbReference type="EMBL" id="JACHFQ010000004">
    <property type="protein sequence ID" value="MBB5226172.1"/>
    <property type="molecule type" value="Genomic_DNA"/>
</dbReference>
<proteinExistence type="predicted"/>
<keyword evidence="6" id="KW-1185">Reference proteome</keyword>
<evidence type="ECO:0000256" key="2">
    <source>
        <dbReference type="ARBA" id="ARBA00022803"/>
    </source>
</evidence>
<reference evidence="5 6" key="1">
    <citation type="submission" date="2020-08" db="EMBL/GenBank/DDBJ databases">
        <title>Genomic Encyclopedia of Type Strains, Phase IV (KMG-IV): sequencing the most valuable type-strain genomes for metagenomic binning, comparative biology and taxonomic classification.</title>
        <authorList>
            <person name="Goeker M."/>
        </authorList>
    </citation>
    <scope>NUCLEOTIDE SEQUENCE [LARGE SCALE GENOMIC DNA]</scope>
    <source>
        <strain evidence="5 6">DSM 103462</strain>
    </source>
</reference>
<dbReference type="Pfam" id="PF13432">
    <property type="entry name" value="TPR_16"/>
    <property type="match status" value="1"/>
</dbReference>
<gene>
    <name evidence="5" type="ORF">HNP76_001540</name>
</gene>